<accession>A0A5C6FZP5</accession>
<evidence type="ECO:0000256" key="2">
    <source>
        <dbReference type="ARBA" id="ARBA00015194"/>
    </source>
</evidence>
<dbReference type="EMBL" id="SBHS01000049">
    <property type="protein sequence ID" value="TWU71255.1"/>
    <property type="molecule type" value="Genomic_DNA"/>
</dbReference>
<evidence type="ECO:0000313" key="6">
    <source>
        <dbReference type="EMBL" id="TWU71255.1"/>
    </source>
</evidence>
<dbReference type="SUPFAM" id="SSF51735">
    <property type="entry name" value="NAD(P)-binding Rossmann-fold domains"/>
    <property type="match status" value="1"/>
</dbReference>
<gene>
    <name evidence="6" type="ORF">ED733_002708</name>
</gene>
<reference evidence="7" key="1">
    <citation type="submission" date="2018-12" db="EMBL/GenBank/DDBJ databases">
        <title>The complete genome of Metarhizium rileyi, a key fungal pathogen of Lepidoptera.</title>
        <authorList>
            <person name="Binneck E."/>
            <person name="Lastra C.C.L."/>
            <person name="Sosa-Gomez D.R."/>
        </authorList>
    </citation>
    <scope>NUCLEOTIDE SEQUENCE [LARGE SCALE GENOMIC DNA]</scope>
    <source>
        <strain evidence="7">Cep018-CH2</strain>
    </source>
</reference>
<dbReference type="InterPro" id="IPR020904">
    <property type="entry name" value="Sc_DH/Rdtase_CS"/>
</dbReference>
<dbReference type="FunFam" id="3.40.50.720:FF:000084">
    <property type="entry name" value="Short-chain dehydrogenase reductase"/>
    <property type="match status" value="1"/>
</dbReference>
<dbReference type="AlphaFoldDB" id="A0A5C6FZP5"/>
<protein>
    <recommendedName>
        <fullName evidence="2">Hydroxynaphthalene reductase-like protein Arp2</fullName>
    </recommendedName>
</protein>
<dbReference type="PRINTS" id="PR00080">
    <property type="entry name" value="SDRFAMILY"/>
</dbReference>
<comment type="caution">
    <text evidence="6">The sequence shown here is derived from an EMBL/GenBank/DDBJ whole genome shotgun (WGS) entry which is preliminary data.</text>
</comment>
<dbReference type="PANTHER" id="PTHR24321">
    <property type="entry name" value="DEHYDROGENASES, SHORT CHAIN"/>
    <property type="match status" value="1"/>
</dbReference>
<dbReference type="CDD" id="cd05233">
    <property type="entry name" value="SDR_c"/>
    <property type="match status" value="1"/>
</dbReference>
<keyword evidence="4" id="KW-0560">Oxidoreductase</keyword>
<organism evidence="6 7">
    <name type="scientific">Metarhizium rileyi (strain RCEF 4871)</name>
    <name type="common">Nomuraea rileyi</name>
    <dbReference type="NCBI Taxonomy" id="1649241"/>
    <lineage>
        <taxon>Eukaryota</taxon>
        <taxon>Fungi</taxon>
        <taxon>Dikarya</taxon>
        <taxon>Ascomycota</taxon>
        <taxon>Pezizomycotina</taxon>
        <taxon>Sordariomycetes</taxon>
        <taxon>Hypocreomycetidae</taxon>
        <taxon>Hypocreales</taxon>
        <taxon>Clavicipitaceae</taxon>
        <taxon>Metarhizium</taxon>
    </lineage>
</organism>
<dbReference type="Proteomes" id="UP000317257">
    <property type="component" value="Unassembled WGS sequence"/>
</dbReference>
<evidence type="ECO:0000256" key="3">
    <source>
        <dbReference type="ARBA" id="ARBA00022857"/>
    </source>
</evidence>
<dbReference type="PROSITE" id="PS00061">
    <property type="entry name" value="ADH_SHORT"/>
    <property type="match status" value="1"/>
</dbReference>
<comment type="similarity">
    <text evidence="1">Belongs to the short-chain dehydrogenases/reductases (SDR) family.</text>
</comment>
<dbReference type="PANTHER" id="PTHR24321:SF12">
    <property type="entry name" value="SHORT-CHAIN DEHYDROGENASE_REDUCTASE FAMILY, PUTATIVE (AFU_ORTHOLOGUE AFUA_5G14340)-RELATED"/>
    <property type="match status" value="1"/>
</dbReference>
<dbReference type="Gene3D" id="3.40.50.720">
    <property type="entry name" value="NAD(P)-binding Rossmann-like Domain"/>
    <property type="match status" value="1"/>
</dbReference>
<evidence type="ECO:0000313" key="7">
    <source>
        <dbReference type="Proteomes" id="UP000317257"/>
    </source>
</evidence>
<evidence type="ECO:0000256" key="4">
    <source>
        <dbReference type="ARBA" id="ARBA00023002"/>
    </source>
</evidence>
<name>A0A5C6FZP5_METRR</name>
<evidence type="ECO:0000256" key="5">
    <source>
        <dbReference type="ARBA" id="ARBA00046017"/>
    </source>
</evidence>
<dbReference type="InterPro" id="IPR036291">
    <property type="entry name" value="NAD(P)-bd_dom_sf"/>
</dbReference>
<proteinExistence type="inferred from homology"/>
<dbReference type="PRINTS" id="PR00081">
    <property type="entry name" value="GDHRDH"/>
</dbReference>
<keyword evidence="3" id="KW-0521">NADP</keyword>
<dbReference type="Pfam" id="PF13561">
    <property type="entry name" value="adh_short_C2"/>
    <property type="match status" value="1"/>
</dbReference>
<comment type="function">
    <text evidence="5">Hydroxynaphthalene reductase-like protein; part of the Pks2 gene cluster that mediates the formation of infectious structures (appressoria), enabling these fungi to kill insects faster. The product of the Pks2 gene cluster is different from the one of Pks1 and has still not been identified.</text>
</comment>
<dbReference type="InterPro" id="IPR002347">
    <property type="entry name" value="SDR_fam"/>
</dbReference>
<sequence>MDVPGYALITGAASGIGKACVEAFVAEGAAGVALMDISDEDVPGKNTRCHVVAYTIDVTNEEQVNKVISEVAKVFGRLDYVVNAAGVAFKHSDGAAFADTKDWKRVMDVNINGSFFVLRAVAQIMLKQEPIRSSIDGRALQRGFIVNMASILGLVAISMHTAYTASKHAVVGLTQTASLDYAKDGLRINAMCPGFTETPMATGQDIRRTVDDAVRHSVPMRRIGQPKEIADGVLFLAGGRSSFITGTTLVVDGGYMSK</sequence>
<evidence type="ECO:0000256" key="1">
    <source>
        <dbReference type="ARBA" id="ARBA00006484"/>
    </source>
</evidence>
<dbReference type="GO" id="GO:0016491">
    <property type="term" value="F:oxidoreductase activity"/>
    <property type="evidence" value="ECO:0007669"/>
    <property type="project" value="UniProtKB-KW"/>
</dbReference>